<evidence type="ECO:0000313" key="1">
    <source>
        <dbReference type="EMBL" id="JAD96693.1"/>
    </source>
</evidence>
<name>A0A0A9ECD5_ARUDO</name>
<reference evidence="1" key="1">
    <citation type="submission" date="2014-09" db="EMBL/GenBank/DDBJ databases">
        <authorList>
            <person name="Magalhaes I.L.F."/>
            <person name="Oliveira U."/>
            <person name="Santos F.R."/>
            <person name="Vidigal T.H.D.A."/>
            <person name="Brescovit A.D."/>
            <person name="Santos A.J."/>
        </authorList>
    </citation>
    <scope>NUCLEOTIDE SEQUENCE</scope>
    <source>
        <tissue evidence="1">Shoot tissue taken approximately 20 cm above the soil surface</tissue>
    </source>
</reference>
<sequence>MFIMIILLPSRISHYQFGVLHCCVICKKAYPLVGELVREIRQRNSIF</sequence>
<organism evidence="1">
    <name type="scientific">Arundo donax</name>
    <name type="common">Giant reed</name>
    <name type="synonym">Donax arundinaceus</name>
    <dbReference type="NCBI Taxonomy" id="35708"/>
    <lineage>
        <taxon>Eukaryota</taxon>
        <taxon>Viridiplantae</taxon>
        <taxon>Streptophyta</taxon>
        <taxon>Embryophyta</taxon>
        <taxon>Tracheophyta</taxon>
        <taxon>Spermatophyta</taxon>
        <taxon>Magnoliopsida</taxon>
        <taxon>Liliopsida</taxon>
        <taxon>Poales</taxon>
        <taxon>Poaceae</taxon>
        <taxon>PACMAD clade</taxon>
        <taxon>Arundinoideae</taxon>
        <taxon>Arundineae</taxon>
        <taxon>Arundo</taxon>
    </lineage>
</organism>
<dbReference type="AlphaFoldDB" id="A0A0A9ECD5"/>
<proteinExistence type="predicted"/>
<reference evidence="1" key="2">
    <citation type="journal article" date="2015" name="Data Brief">
        <title>Shoot transcriptome of the giant reed, Arundo donax.</title>
        <authorList>
            <person name="Barrero R.A."/>
            <person name="Guerrero F.D."/>
            <person name="Moolhuijzen P."/>
            <person name="Goolsby J.A."/>
            <person name="Tidwell J."/>
            <person name="Bellgard S.E."/>
            <person name="Bellgard M.I."/>
        </authorList>
    </citation>
    <scope>NUCLEOTIDE SEQUENCE</scope>
    <source>
        <tissue evidence="1">Shoot tissue taken approximately 20 cm above the soil surface</tissue>
    </source>
</reference>
<protein>
    <submittedName>
        <fullName evidence="1">Uncharacterized protein</fullName>
    </submittedName>
</protein>
<dbReference type="EMBL" id="GBRH01201202">
    <property type="protein sequence ID" value="JAD96693.1"/>
    <property type="molecule type" value="Transcribed_RNA"/>
</dbReference>
<accession>A0A0A9ECD5</accession>